<dbReference type="Pfam" id="PF01554">
    <property type="entry name" value="MatE"/>
    <property type="match status" value="2"/>
</dbReference>
<evidence type="ECO:0000256" key="4">
    <source>
        <dbReference type="ARBA" id="ARBA00020268"/>
    </source>
</evidence>
<evidence type="ECO:0000256" key="11">
    <source>
        <dbReference type="ARBA" id="ARBA00023136"/>
    </source>
</evidence>
<evidence type="ECO:0000256" key="7">
    <source>
        <dbReference type="ARBA" id="ARBA00022475"/>
    </source>
</evidence>
<feature type="transmembrane region" description="Helical" evidence="13">
    <location>
        <begin position="329"/>
        <end position="347"/>
    </location>
</feature>
<comment type="caution">
    <text evidence="14">The sequence shown here is derived from an EMBL/GenBank/DDBJ whole genome shotgun (WGS) entry which is preliminary data.</text>
</comment>
<evidence type="ECO:0000256" key="8">
    <source>
        <dbReference type="ARBA" id="ARBA00022692"/>
    </source>
</evidence>
<keyword evidence="7" id="KW-1003">Cell membrane</keyword>
<evidence type="ECO:0000256" key="1">
    <source>
        <dbReference type="ARBA" id="ARBA00003408"/>
    </source>
</evidence>
<feature type="transmembrane region" description="Helical" evidence="13">
    <location>
        <begin position="174"/>
        <end position="193"/>
    </location>
</feature>
<sequence length="454" mass="49381">MIKVPYAAENRNPAFTNKDLRNMIIPLMIEQLLVMMVGIADTIVVSYVGESAVSGVSLVNSFNTIFIYLFTALASGGAVLISQYIGNKAFEEASEAAGQLLMISTLFSVGVMMAALVWNETLLHLMFGTVEPAVMDACVTYLRISAYSYPALAVYNAGAALYRSLGKTGLTMNISILANVINVVGNVIGVFFLDAGVAGVAYPSLISRAFSAAAITWCCFRGNDSVRYTWKWILSWNRKLLAAMMGIAVPNGIENGIFQFIKVALSSIVSLFGTYQIAANGIAQSIWSLAALIGVSMGPVFITVIGQCMGAGDTGQAEWYFKKLMKQTIWLSVIWNGLILAATPLILKGYEVTAETGQMVLWLVMIHNLFNALAFPFSGPLSSGLRAAGDVKFTMLVSVGATVFVRLVFSVIFGIWLNMGVIGIAFAMCLDWVIRAVIFWYRFKLGMWKQFRLV</sequence>
<evidence type="ECO:0000256" key="6">
    <source>
        <dbReference type="ARBA" id="ARBA00022449"/>
    </source>
</evidence>
<accession>A0ABQ0AZA0</accession>
<dbReference type="PANTHER" id="PTHR43298:SF2">
    <property type="entry name" value="FMN_FAD EXPORTER YEEO-RELATED"/>
    <property type="match status" value="1"/>
</dbReference>
<evidence type="ECO:0000256" key="5">
    <source>
        <dbReference type="ARBA" id="ARBA00022448"/>
    </source>
</evidence>
<feature type="transmembrane region" description="Helical" evidence="13">
    <location>
        <begin position="144"/>
        <end position="162"/>
    </location>
</feature>
<dbReference type="NCBIfam" id="TIGR00797">
    <property type="entry name" value="matE"/>
    <property type="match status" value="1"/>
</dbReference>
<feature type="transmembrane region" description="Helical" evidence="13">
    <location>
        <begin position="393"/>
        <end position="416"/>
    </location>
</feature>
<name>A0ABQ0AZA0_9FIRM</name>
<dbReference type="InterPro" id="IPR050222">
    <property type="entry name" value="MATE_MdtK"/>
</dbReference>
<dbReference type="PANTHER" id="PTHR43298">
    <property type="entry name" value="MULTIDRUG RESISTANCE PROTEIN NORM-RELATED"/>
    <property type="match status" value="1"/>
</dbReference>
<evidence type="ECO:0000256" key="10">
    <source>
        <dbReference type="ARBA" id="ARBA00023065"/>
    </source>
</evidence>
<evidence type="ECO:0000256" key="13">
    <source>
        <dbReference type="SAM" id="Phobius"/>
    </source>
</evidence>
<feature type="transmembrane region" description="Helical" evidence="13">
    <location>
        <begin position="285"/>
        <end position="308"/>
    </location>
</feature>
<keyword evidence="15" id="KW-1185">Reference proteome</keyword>
<comment type="function">
    <text evidence="1">Multidrug efflux pump.</text>
</comment>
<feature type="transmembrane region" description="Helical" evidence="13">
    <location>
        <begin position="65"/>
        <end position="85"/>
    </location>
</feature>
<feature type="transmembrane region" description="Helical" evidence="13">
    <location>
        <begin position="422"/>
        <end position="443"/>
    </location>
</feature>
<evidence type="ECO:0000256" key="3">
    <source>
        <dbReference type="ARBA" id="ARBA00010199"/>
    </source>
</evidence>
<keyword evidence="5" id="KW-0813">Transport</keyword>
<keyword evidence="6" id="KW-0050">Antiport</keyword>
<feature type="transmembrane region" description="Helical" evidence="13">
    <location>
        <begin position="97"/>
        <end position="118"/>
    </location>
</feature>
<keyword evidence="9 13" id="KW-1133">Transmembrane helix</keyword>
<dbReference type="InterPro" id="IPR002528">
    <property type="entry name" value="MATE_fam"/>
</dbReference>
<gene>
    <name evidence="14" type="ORF">F130042H8_24240</name>
</gene>
<comment type="similarity">
    <text evidence="3">Belongs to the multi antimicrobial extrusion (MATE) (TC 2.A.66.1) family.</text>
</comment>
<evidence type="ECO:0000256" key="9">
    <source>
        <dbReference type="ARBA" id="ARBA00022989"/>
    </source>
</evidence>
<dbReference type="EMBL" id="BAABXL010000001">
    <property type="protein sequence ID" value="GAA6269364.1"/>
    <property type="molecule type" value="Genomic_DNA"/>
</dbReference>
<proteinExistence type="inferred from homology"/>
<evidence type="ECO:0000256" key="12">
    <source>
        <dbReference type="ARBA" id="ARBA00031636"/>
    </source>
</evidence>
<keyword evidence="11 13" id="KW-0472">Membrane</keyword>
<reference evidence="14 15" key="1">
    <citation type="submission" date="2024-04" db="EMBL/GenBank/DDBJ databases">
        <title>Defined microbial consortia suppress multidrug-resistant proinflammatory Enterobacteriaceae via ecological control.</title>
        <authorList>
            <person name="Furuichi M."/>
            <person name="Kawaguchi T."/>
            <person name="Pust M."/>
            <person name="Yasuma K."/>
            <person name="Plichta D."/>
            <person name="Hasegawa N."/>
            <person name="Ohya T."/>
            <person name="Bhattarai S."/>
            <person name="Sasajima S."/>
            <person name="Aoto Y."/>
            <person name="Tuganbaev T."/>
            <person name="Yaginuma M."/>
            <person name="Ueda M."/>
            <person name="Okahashi N."/>
            <person name="Amafuji K."/>
            <person name="Kiridooshi Y."/>
            <person name="Sugita K."/>
            <person name="Strazar M."/>
            <person name="Skelly A."/>
            <person name="Suda W."/>
            <person name="Hattori M."/>
            <person name="Nakamoto N."/>
            <person name="Caballero S."/>
            <person name="Norman J."/>
            <person name="Olle B."/>
            <person name="Tanoue T."/>
            <person name="Arita M."/>
            <person name="Bucci V."/>
            <person name="Atarashi K."/>
            <person name="Xavier R."/>
            <person name="Honda K."/>
        </authorList>
    </citation>
    <scope>NUCLEOTIDE SEQUENCE [LARGE SCALE GENOMIC DNA]</scope>
    <source>
        <strain evidence="15">f13</strain>
    </source>
</reference>
<keyword evidence="10" id="KW-0406">Ion transport</keyword>
<dbReference type="InterPro" id="IPR048279">
    <property type="entry name" value="MdtK-like"/>
</dbReference>
<keyword evidence="8 13" id="KW-0812">Transmembrane</keyword>
<evidence type="ECO:0000313" key="14">
    <source>
        <dbReference type="EMBL" id="GAA6269364.1"/>
    </source>
</evidence>
<protein>
    <recommendedName>
        <fullName evidence="4">Probable multidrug resistance protein NorM</fullName>
    </recommendedName>
    <alternativeName>
        <fullName evidence="12">Multidrug-efflux transporter</fullName>
    </alternativeName>
</protein>
<feature type="transmembrane region" description="Helical" evidence="13">
    <location>
        <begin position="24"/>
        <end position="45"/>
    </location>
</feature>
<comment type="subcellular location">
    <subcellularLocation>
        <location evidence="2">Cell membrane</location>
        <topology evidence="2">Multi-pass membrane protein</topology>
    </subcellularLocation>
</comment>
<dbReference type="PIRSF" id="PIRSF006603">
    <property type="entry name" value="DinF"/>
    <property type="match status" value="1"/>
</dbReference>
<organism evidence="14 15">
    <name type="scientific">Enterocloster alcoholdehydrogenati</name>
    <dbReference type="NCBI Taxonomy" id="2547410"/>
    <lineage>
        <taxon>Bacteria</taxon>
        <taxon>Bacillati</taxon>
        <taxon>Bacillota</taxon>
        <taxon>Clostridia</taxon>
        <taxon>Lachnospirales</taxon>
        <taxon>Lachnospiraceae</taxon>
        <taxon>Enterocloster</taxon>
    </lineage>
</organism>
<evidence type="ECO:0000256" key="2">
    <source>
        <dbReference type="ARBA" id="ARBA00004651"/>
    </source>
</evidence>
<dbReference type="Proteomes" id="UP001600894">
    <property type="component" value="Unassembled WGS sequence"/>
</dbReference>
<feature type="transmembrane region" description="Helical" evidence="13">
    <location>
        <begin position="359"/>
        <end position="381"/>
    </location>
</feature>
<evidence type="ECO:0000313" key="15">
    <source>
        <dbReference type="Proteomes" id="UP001600894"/>
    </source>
</evidence>